<evidence type="ECO:0000256" key="5">
    <source>
        <dbReference type="SAM" id="Phobius"/>
    </source>
</evidence>
<keyword evidence="5" id="KW-0812">Transmembrane</keyword>
<evidence type="ECO:0000313" key="7">
    <source>
        <dbReference type="EMBL" id="CDW71157.1"/>
    </source>
</evidence>
<keyword evidence="5" id="KW-0472">Membrane</keyword>
<gene>
    <name evidence="7" type="primary">Contig15760.g16797</name>
    <name evidence="7" type="ORF">STYLEM_96</name>
</gene>
<keyword evidence="5" id="KW-1133">Transmembrane helix</keyword>
<feature type="compositionally biased region" description="Gly residues" evidence="4">
    <location>
        <begin position="26"/>
        <end position="35"/>
    </location>
</feature>
<keyword evidence="8" id="KW-1185">Reference proteome</keyword>
<dbReference type="EMBL" id="CCKQ01000092">
    <property type="protein sequence ID" value="CDW71157.1"/>
    <property type="molecule type" value="Genomic_DNA"/>
</dbReference>
<proteinExistence type="predicted"/>
<dbReference type="OrthoDB" id="412381at2759"/>
<dbReference type="Pfam" id="PF12906">
    <property type="entry name" value="RINGv"/>
    <property type="match status" value="1"/>
</dbReference>
<evidence type="ECO:0000256" key="4">
    <source>
        <dbReference type="SAM" id="MobiDB-lite"/>
    </source>
</evidence>
<evidence type="ECO:0000259" key="6">
    <source>
        <dbReference type="SMART" id="SM00744"/>
    </source>
</evidence>
<dbReference type="Proteomes" id="UP000039865">
    <property type="component" value="Unassembled WGS sequence"/>
</dbReference>
<dbReference type="InterPro" id="IPR013083">
    <property type="entry name" value="Znf_RING/FYVE/PHD"/>
</dbReference>
<evidence type="ECO:0000256" key="2">
    <source>
        <dbReference type="ARBA" id="ARBA00022771"/>
    </source>
</evidence>
<evidence type="ECO:0000313" key="8">
    <source>
        <dbReference type="Proteomes" id="UP000039865"/>
    </source>
</evidence>
<dbReference type="AlphaFoldDB" id="A0A077ZMG0"/>
<protein>
    <submittedName>
        <fullName evidence="7">Zinc finger protein</fullName>
    </submittedName>
</protein>
<dbReference type="GO" id="GO:0008270">
    <property type="term" value="F:zinc ion binding"/>
    <property type="evidence" value="ECO:0007669"/>
    <property type="project" value="UniProtKB-KW"/>
</dbReference>
<keyword evidence="1" id="KW-0479">Metal-binding</keyword>
<keyword evidence="3" id="KW-0862">Zinc</keyword>
<dbReference type="SUPFAM" id="SSF57850">
    <property type="entry name" value="RING/U-box"/>
    <property type="match status" value="1"/>
</dbReference>
<evidence type="ECO:0000256" key="3">
    <source>
        <dbReference type="ARBA" id="ARBA00022833"/>
    </source>
</evidence>
<feature type="region of interest" description="Disordered" evidence="4">
    <location>
        <begin position="1"/>
        <end position="35"/>
    </location>
</feature>
<dbReference type="InParanoid" id="A0A077ZMG0"/>
<dbReference type="InterPro" id="IPR011016">
    <property type="entry name" value="Znf_RING-CH"/>
</dbReference>
<accession>A0A077ZMG0</accession>
<feature type="region of interest" description="Disordered" evidence="4">
    <location>
        <begin position="353"/>
        <end position="372"/>
    </location>
</feature>
<feature type="domain" description="RING-CH-type" evidence="6">
    <location>
        <begin position="167"/>
        <end position="211"/>
    </location>
</feature>
<evidence type="ECO:0000256" key="1">
    <source>
        <dbReference type="ARBA" id="ARBA00022723"/>
    </source>
</evidence>
<sequence>MNRTYGSTAIRQHQNTHNVNSFDGSNSGGANGGLTGTIGDEVFEFQRSQKVSLSNQILEEEEEFKDINLEGQSQINGTPNKIKKDKIVVTGKAHKHIKKDKKRGQSKEAKINQSLSVNNIMSQNKEQPFGPASILKTFLKGDAHAQNPEIVLQGQSFENQTMGNAYQCRICLERITNIFTTSDVTSPCKCAGSVKFIHVQCLKQPDTDNYDDEDDEGMDLLDRNLDSFKFFFILLSLAGLFFFISSFLVTNPILTNILLDDPLYLIFRIVIFIVFLVSAAFGIKWRKMLASNDKQANGMNMSLQEQIIQVQSGRILNLIEKSRGRGQELLEKLQQNKEEETSSRQLIGSSDFSSRIQPDLSHQTSSSQNFHL</sequence>
<organism evidence="7 8">
    <name type="scientific">Stylonychia lemnae</name>
    <name type="common">Ciliate</name>
    <dbReference type="NCBI Taxonomy" id="5949"/>
    <lineage>
        <taxon>Eukaryota</taxon>
        <taxon>Sar</taxon>
        <taxon>Alveolata</taxon>
        <taxon>Ciliophora</taxon>
        <taxon>Intramacronucleata</taxon>
        <taxon>Spirotrichea</taxon>
        <taxon>Stichotrichia</taxon>
        <taxon>Sporadotrichida</taxon>
        <taxon>Oxytrichidae</taxon>
        <taxon>Stylonychinae</taxon>
        <taxon>Stylonychia</taxon>
    </lineage>
</organism>
<reference evidence="7 8" key="1">
    <citation type="submission" date="2014-06" db="EMBL/GenBank/DDBJ databases">
        <authorList>
            <person name="Swart Estienne"/>
        </authorList>
    </citation>
    <scope>NUCLEOTIDE SEQUENCE [LARGE SCALE GENOMIC DNA]</scope>
    <source>
        <strain evidence="7 8">130c</strain>
    </source>
</reference>
<dbReference type="Gene3D" id="3.30.40.10">
    <property type="entry name" value="Zinc/RING finger domain, C3HC4 (zinc finger)"/>
    <property type="match status" value="1"/>
</dbReference>
<feature type="compositionally biased region" description="Polar residues" evidence="4">
    <location>
        <begin position="1"/>
        <end position="23"/>
    </location>
</feature>
<feature type="transmembrane region" description="Helical" evidence="5">
    <location>
        <begin position="262"/>
        <end position="283"/>
    </location>
</feature>
<dbReference type="SMART" id="SM00744">
    <property type="entry name" value="RINGv"/>
    <property type="match status" value="1"/>
</dbReference>
<feature type="transmembrane region" description="Helical" evidence="5">
    <location>
        <begin position="230"/>
        <end position="250"/>
    </location>
</feature>
<keyword evidence="2" id="KW-0863">Zinc-finger</keyword>
<name>A0A077ZMG0_STYLE</name>